<gene>
    <name evidence="4" type="ORF">PS645_01000</name>
</gene>
<dbReference type="PANTHER" id="PTHR30055:SF187">
    <property type="entry name" value="TRANSCRIPTIONAL REGULATORY PROTEIN"/>
    <property type="match status" value="1"/>
</dbReference>
<reference evidence="4 5" key="1">
    <citation type="submission" date="2019-09" db="EMBL/GenBank/DDBJ databases">
        <authorList>
            <person name="Chandra G."/>
            <person name="Truman W A."/>
        </authorList>
    </citation>
    <scope>NUCLEOTIDE SEQUENCE [LARGE SCALE GENOMIC DNA]</scope>
    <source>
        <strain evidence="4">PS645</strain>
    </source>
</reference>
<protein>
    <recommendedName>
        <fullName evidence="3">HTH tetR-type domain-containing protein</fullName>
    </recommendedName>
</protein>
<dbReference type="InterPro" id="IPR050109">
    <property type="entry name" value="HTH-type_TetR-like_transc_reg"/>
</dbReference>
<dbReference type="InterPro" id="IPR036271">
    <property type="entry name" value="Tet_transcr_reg_TetR-rel_C_sf"/>
</dbReference>
<dbReference type="Gene3D" id="1.10.357.10">
    <property type="entry name" value="Tetracycline Repressor, domain 2"/>
    <property type="match status" value="1"/>
</dbReference>
<dbReference type="InterPro" id="IPR001647">
    <property type="entry name" value="HTH_TetR"/>
</dbReference>
<accession>A0A5E6QIB3</accession>
<dbReference type="EMBL" id="CABVGX010000005">
    <property type="protein sequence ID" value="VVM55904.1"/>
    <property type="molecule type" value="Genomic_DNA"/>
</dbReference>
<dbReference type="GO" id="GO:0000976">
    <property type="term" value="F:transcription cis-regulatory region binding"/>
    <property type="evidence" value="ECO:0007669"/>
    <property type="project" value="TreeGrafter"/>
</dbReference>
<dbReference type="SUPFAM" id="SSF46689">
    <property type="entry name" value="Homeodomain-like"/>
    <property type="match status" value="1"/>
</dbReference>
<dbReference type="AlphaFoldDB" id="A0A5E6QIB3"/>
<proteinExistence type="predicted"/>
<dbReference type="RefSeq" id="WP_150579451.1">
    <property type="nucleotide sequence ID" value="NZ_CABVGX010000005.1"/>
</dbReference>
<dbReference type="Pfam" id="PF00440">
    <property type="entry name" value="TetR_N"/>
    <property type="match status" value="1"/>
</dbReference>
<dbReference type="Proteomes" id="UP000325607">
    <property type="component" value="Unassembled WGS sequence"/>
</dbReference>
<dbReference type="SUPFAM" id="SSF48498">
    <property type="entry name" value="Tetracyclin repressor-like, C-terminal domain"/>
    <property type="match status" value="1"/>
</dbReference>
<dbReference type="OrthoDB" id="5816932at2"/>
<feature type="domain" description="HTH tetR-type" evidence="3">
    <location>
        <begin position="16"/>
        <end position="76"/>
    </location>
</feature>
<name>A0A5E6QIB3_PSEFL</name>
<sequence>MEPDDLLERCYPGRRAESKRHILKCALALFNQQGIEATTIDHIRVDSEMSVGAIYHHFQNKEGLVAALYMTALDDQAQLRDSYLAEVTSTKEWVQALVYSYVDWVVRQPDWARFQYQARFAVAQSSFSDQLKEANLRRNAQLKDWFNNPAHRRDLLELPFELMPSLIVGAAESYCRAWLSQRVKGSPEDHRQQLAQAAWRAVGGQD</sequence>
<keyword evidence="1 2" id="KW-0238">DNA-binding</keyword>
<evidence type="ECO:0000256" key="2">
    <source>
        <dbReference type="PROSITE-ProRule" id="PRU00335"/>
    </source>
</evidence>
<feature type="DNA-binding region" description="H-T-H motif" evidence="2">
    <location>
        <begin position="39"/>
        <end position="58"/>
    </location>
</feature>
<evidence type="ECO:0000313" key="5">
    <source>
        <dbReference type="Proteomes" id="UP000325607"/>
    </source>
</evidence>
<evidence type="ECO:0000259" key="3">
    <source>
        <dbReference type="PROSITE" id="PS50977"/>
    </source>
</evidence>
<dbReference type="PROSITE" id="PS50977">
    <property type="entry name" value="HTH_TETR_2"/>
    <property type="match status" value="1"/>
</dbReference>
<dbReference type="PANTHER" id="PTHR30055">
    <property type="entry name" value="HTH-TYPE TRANSCRIPTIONAL REGULATOR RUTR"/>
    <property type="match status" value="1"/>
</dbReference>
<evidence type="ECO:0000313" key="4">
    <source>
        <dbReference type="EMBL" id="VVM55904.1"/>
    </source>
</evidence>
<dbReference type="InterPro" id="IPR009057">
    <property type="entry name" value="Homeodomain-like_sf"/>
</dbReference>
<dbReference type="PRINTS" id="PR00455">
    <property type="entry name" value="HTHTETR"/>
</dbReference>
<organism evidence="4 5">
    <name type="scientific">Pseudomonas fluorescens</name>
    <dbReference type="NCBI Taxonomy" id="294"/>
    <lineage>
        <taxon>Bacteria</taxon>
        <taxon>Pseudomonadati</taxon>
        <taxon>Pseudomonadota</taxon>
        <taxon>Gammaproteobacteria</taxon>
        <taxon>Pseudomonadales</taxon>
        <taxon>Pseudomonadaceae</taxon>
        <taxon>Pseudomonas</taxon>
    </lineage>
</organism>
<dbReference type="GO" id="GO:0003700">
    <property type="term" value="F:DNA-binding transcription factor activity"/>
    <property type="evidence" value="ECO:0007669"/>
    <property type="project" value="TreeGrafter"/>
</dbReference>
<evidence type="ECO:0000256" key="1">
    <source>
        <dbReference type="ARBA" id="ARBA00023125"/>
    </source>
</evidence>